<organism evidence="1">
    <name type="scientific">Borrelia miyamotoi FR64b</name>
    <dbReference type="NCBI Taxonomy" id="1292392"/>
    <lineage>
        <taxon>Bacteria</taxon>
        <taxon>Pseudomonadati</taxon>
        <taxon>Spirochaetota</taxon>
        <taxon>Spirochaetia</taxon>
        <taxon>Spirochaetales</taxon>
        <taxon>Borreliaceae</taxon>
        <taxon>Borrelia</taxon>
    </lineage>
</organism>
<reference evidence="1" key="1">
    <citation type="submission" date="2013-02" db="EMBL/GenBank/DDBJ databases">
        <title>Comparative genomics of Borrelia species.</title>
        <authorList>
            <person name="Schwan T.G."/>
            <person name="Raffel S.J."/>
            <person name="Porcella S.F."/>
        </authorList>
    </citation>
    <scope>NUCLEOTIDE SEQUENCE</scope>
    <source>
        <strain evidence="1">FR64b</strain>
        <plasmid evidence="1">unnamed</plasmid>
    </source>
</reference>
<dbReference type="HOGENOM" id="CLU_3165268_0_0_12"/>
<accession>W5SKA8</accession>
<keyword evidence="1" id="KW-0614">Plasmid</keyword>
<protein>
    <submittedName>
        <fullName evidence="1">Integrase protein family protein</fullName>
    </submittedName>
</protein>
<evidence type="ECO:0000313" key="1">
    <source>
        <dbReference type="EMBL" id="AHH05541.1"/>
    </source>
</evidence>
<dbReference type="AlphaFoldDB" id="W5SKA8"/>
<sequence>MLPLNLVGTNSFAIKELMKYSSTSEIDNVYGLSSASKIQAYKDIKNNLK</sequence>
<geneLocation type="plasmid" evidence="1">
    <name>unnamed</name>
</geneLocation>
<dbReference type="EMBL" id="CP004222">
    <property type="protein sequence ID" value="AHH05541.1"/>
    <property type="molecule type" value="Genomic_DNA"/>
</dbReference>
<name>W5SKA8_9SPIR</name>
<proteinExistence type="predicted"/>
<gene>
    <name evidence="1" type="ORF">BOM_0998</name>
</gene>